<dbReference type="Proteomes" id="UP000294847">
    <property type="component" value="Chromosome 4"/>
</dbReference>
<reference evidence="2 3" key="1">
    <citation type="journal article" date="2019" name="Mol. Biol. Evol.">
        <title>Blast fungal genomes show frequent chromosomal changes, gene gains and losses, and effector gene turnover.</title>
        <authorList>
            <person name="Gomez Luciano L.B."/>
            <person name="Jason Tsai I."/>
            <person name="Chuma I."/>
            <person name="Tosa Y."/>
            <person name="Chen Y.H."/>
            <person name="Li J.Y."/>
            <person name="Li M.Y."/>
            <person name="Jade Lu M.Y."/>
            <person name="Nakayashiki H."/>
            <person name="Li W.H."/>
        </authorList>
    </citation>
    <scope>NUCLEOTIDE SEQUENCE [LARGE SCALE GENOMIC DNA]</scope>
    <source>
        <strain evidence="2">MZ5-1-6</strain>
    </source>
</reference>
<protein>
    <submittedName>
        <fullName evidence="2">Uncharacterized protein</fullName>
    </submittedName>
</protein>
<dbReference type="EMBL" id="CP034207">
    <property type="protein sequence ID" value="QBZ61419.1"/>
    <property type="molecule type" value="Genomic_DNA"/>
</dbReference>
<dbReference type="Pfam" id="PF00625">
    <property type="entry name" value="Guanylate_kin"/>
    <property type="match status" value="1"/>
</dbReference>
<dbReference type="Pfam" id="PF11957">
    <property type="entry name" value="efThoc1"/>
    <property type="match status" value="1"/>
</dbReference>
<dbReference type="InterPro" id="IPR008144">
    <property type="entry name" value="Guanylate_kin-like_dom"/>
</dbReference>
<gene>
    <name evidence="2" type="ORF">PoMZ_08368</name>
</gene>
<dbReference type="PANTHER" id="PTHR13265">
    <property type="entry name" value="THO COMPLEX SUBUNIT 1"/>
    <property type="match status" value="1"/>
</dbReference>
<evidence type="ECO:0000256" key="1">
    <source>
        <dbReference type="SAM" id="MobiDB-lite"/>
    </source>
</evidence>
<feature type="region of interest" description="Disordered" evidence="1">
    <location>
        <begin position="229"/>
        <end position="263"/>
    </location>
</feature>
<dbReference type="GO" id="GO:0006406">
    <property type="term" value="P:mRNA export from nucleus"/>
    <property type="evidence" value="ECO:0007669"/>
    <property type="project" value="TreeGrafter"/>
</dbReference>
<accession>A0A4P7NHG6</accession>
<dbReference type="InterPro" id="IPR021861">
    <property type="entry name" value="THO_THOC1"/>
</dbReference>
<proteinExistence type="predicted"/>
<feature type="region of interest" description="Disordered" evidence="1">
    <location>
        <begin position="590"/>
        <end position="610"/>
    </location>
</feature>
<name>A0A4P7NHG6_PYROR</name>
<dbReference type="PROSITE" id="PS50052">
    <property type="entry name" value="GUANYLATE_KINASE_2"/>
    <property type="match status" value="1"/>
</dbReference>
<dbReference type="GO" id="GO:0000445">
    <property type="term" value="C:THO complex part of transcription export complex"/>
    <property type="evidence" value="ECO:0007669"/>
    <property type="project" value="TreeGrafter"/>
</dbReference>
<dbReference type="InterPro" id="IPR008145">
    <property type="entry name" value="GK/Ca_channel_bsu"/>
</dbReference>
<dbReference type="SUPFAM" id="SSF52540">
    <property type="entry name" value="P-loop containing nucleoside triphosphate hydrolases"/>
    <property type="match status" value="1"/>
</dbReference>
<dbReference type="Gene3D" id="3.40.50.300">
    <property type="entry name" value="P-loop containing nucleotide triphosphate hydrolases"/>
    <property type="match status" value="1"/>
</dbReference>
<evidence type="ECO:0000313" key="2">
    <source>
        <dbReference type="EMBL" id="QBZ61419.1"/>
    </source>
</evidence>
<dbReference type="CDD" id="cd00071">
    <property type="entry name" value="GMPK"/>
    <property type="match status" value="1"/>
</dbReference>
<feature type="region of interest" description="Disordered" evidence="1">
    <location>
        <begin position="315"/>
        <end position="343"/>
    </location>
</feature>
<sequence length="810" mass="90769">MPLLDIDSHGIQAVADVGQLLGDLLRHAGDVKPTTTIEPPLERSDFGDLQSRLSEVFPKSNADTAQPTRSHQWAVLETAVRDTFGRLLAESSIDAPDFVRVWNLLDLLCILEDLELCDPALLFWLIEELLDSQTISGCRKIFDYLESRRQKITSKHFASKKLVILRTCNELLRRLSRARDTAFCGRVFIFLFQSFPLGDKSSVNLRGEFHVENVTTYDQDAAKRNGATTDQMEIDGQPATATPNEGKQATLKHTSSDAKGQGPPVDMDALYPIFWSLQSSFSQPKNLFDRKNFAEFQSNLQSTLSALEYAQGQASSRSKQYDGGSRAGQKRKRDPDGNELADSFNPRYLTSRDLFELELSDLTFRRYILVQALIIMEFLLSLSAEAKEKLAQVKVNNKSVTYSDQVLSDEEAKWAVNMKDKISAQLTSISVGDGQYFHRIVATVLARDKNWVRWKIEGCPQIELPSVPPEQFVEAKKTVHRQVNKKHRSNAGSALSLDFLSTSSNSSVLDSLKVSDRYQLPELGMFQRKIAEDDLEIDMPMNDKSKAEAIEGKASKSWRALRIASKSRMAEFDKIEDPDKIDVIFARNEKSQAEPEADNCQPGKQPDDLRPLIISGPRLSGKSSLIKLLQERNPRVFGKVRVHTTRGEDADELKDHERIVVSATEFSTMIDSDRFLEYGEVDGEQFGTSKGAISTIVDAEKVPIMEMSTNGVRQTKEYSFEARHVFVKPPDPEVLSARLKDQGVAAEKVVEILKAVQEDIDRSATAAYDEIIVNDDLEAAYTALEHFVYGTKTSGEDETMGGTKQAQEQE</sequence>
<feature type="compositionally biased region" description="Polar residues" evidence="1">
    <location>
        <begin position="239"/>
        <end position="253"/>
    </location>
</feature>
<dbReference type="SMART" id="SM00072">
    <property type="entry name" value="GuKc"/>
    <property type="match status" value="1"/>
</dbReference>
<evidence type="ECO:0000313" key="3">
    <source>
        <dbReference type="Proteomes" id="UP000294847"/>
    </source>
</evidence>
<dbReference type="InterPro" id="IPR027417">
    <property type="entry name" value="P-loop_NTPase"/>
</dbReference>
<organism evidence="2 3">
    <name type="scientific">Pyricularia oryzae</name>
    <name type="common">Rice blast fungus</name>
    <name type="synonym">Magnaporthe oryzae</name>
    <dbReference type="NCBI Taxonomy" id="318829"/>
    <lineage>
        <taxon>Eukaryota</taxon>
        <taxon>Fungi</taxon>
        <taxon>Dikarya</taxon>
        <taxon>Ascomycota</taxon>
        <taxon>Pezizomycotina</taxon>
        <taxon>Sordariomycetes</taxon>
        <taxon>Sordariomycetidae</taxon>
        <taxon>Magnaporthales</taxon>
        <taxon>Pyriculariaceae</taxon>
        <taxon>Pyricularia</taxon>
    </lineage>
</organism>
<dbReference type="PANTHER" id="PTHR13265:SF0">
    <property type="entry name" value="HPR1"/>
    <property type="match status" value="1"/>
</dbReference>
<dbReference type="AlphaFoldDB" id="A0A4P7NHG6"/>